<protein>
    <recommendedName>
        <fullName evidence="3">Sulfotransferase family protein</fullName>
    </recommendedName>
</protein>
<proteinExistence type="predicted"/>
<organism evidence="1 2">
    <name type="scientific">Halioglobus japonicus</name>
    <dbReference type="NCBI Taxonomy" id="930805"/>
    <lineage>
        <taxon>Bacteria</taxon>
        <taxon>Pseudomonadati</taxon>
        <taxon>Pseudomonadota</taxon>
        <taxon>Gammaproteobacteria</taxon>
        <taxon>Cellvibrionales</taxon>
        <taxon>Halieaceae</taxon>
        <taxon>Halioglobus</taxon>
    </lineage>
</organism>
<reference evidence="1 2" key="1">
    <citation type="submission" date="2018-01" db="EMBL/GenBank/DDBJ databases">
        <title>The draft genome sequence of Halioglobus japonicus S1-36.</title>
        <authorList>
            <person name="Du Z.-J."/>
            <person name="Shi M.-J."/>
        </authorList>
    </citation>
    <scope>NUCLEOTIDE SEQUENCE [LARGE SCALE GENOMIC DNA]</scope>
    <source>
        <strain evidence="1 2">S1-36</strain>
    </source>
</reference>
<comment type="caution">
    <text evidence="1">The sequence shown here is derived from an EMBL/GenBank/DDBJ whole genome shotgun (WGS) entry which is preliminary data.</text>
</comment>
<dbReference type="GO" id="GO:0008146">
    <property type="term" value="F:sulfotransferase activity"/>
    <property type="evidence" value="ECO:0007669"/>
    <property type="project" value="InterPro"/>
</dbReference>
<dbReference type="Pfam" id="PF03567">
    <property type="entry name" value="Sulfotransfer_2"/>
    <property type="match status" value="1"/>
</dbReference>
<dbReference type="InterPro" id="IPR027417">
    <property type="entry name" value="P-loop_NTPase"/>
</dbReference>
<sequence>MIVSHRYKFIFIKTSKAAGTSLEIALSQYCDDGDIVTPLSKKDEATRQALGYQGPRHYREPLGELALGAVAPLANHSGAKHARKFLGEKVWCEYFKFCVVRNPWDRFLSFYHWRYPSEHRPSATDVLVSTEANKLIKLGYELYTQDGEVLVDQLLRYENLGAEITQLAPRLGLPGPLQLPLAKGSHRPKSSRVDDLSLSEKLMIQKLCEREIRLLGYSFPL</sequence>
<dbReference type="InterPro" id="IPR005331">
    <property type="entry name" value="Sulfotransferase"/>
</dbReference>
<accession>A0AAP8MDA6</accession>
<name>A0AAP8MDA6_9GAMM</name>
<keyword evidence="2" id="KW-1185">Reference proteome</keyword>
<dbReference type="KEGG" id="hja:BST95_05415"/>
<dbReference type="Proteomes" id="UP000235162">
    <property type="component" value="Unassembled WGS sequence"/>
</dbReference>
<evidence type="ECO:0000313" key="1">
    <source>
        <dbReference type="EMBL" id="PLW85705.1"/>
    </source>
</evidence>
<dbReference type="GO" id="GO:0016020">
    <property type="term" value="C:membrane"/>
    <property type="evidence" value="ECO:0007669"/>
    <property type="project" value="InterPro"/>
</dbReference>
<gene>
    <name evidence="1" type="ORF">C0029_13965</name>
</gene>
<dbReference type="Gene3D" id="3.40.50.300">
    <property type="entry name" value="P-loop containing nucleotide triphosphate hydrolases"/>
    <property type="match status" value="1"/>
</dbReference>
<dbReference type="RefSeq" id="WP_084198461.1">
    <property type="nucleotide sequence ID" value="NZ_BMYL01000003.1"/>
</dbReference>
<dbReference type="EMBL" id="PKUR01000003">
    <property type="protein sequence ID" value="PLW85705.1"/>
    <property type="molecule type" value="Genomic_DNA"/>
</dbReference>
<evidence type="ECO:0008006" key="3">
    <source>
        <dbReference type="Google" id="ProtNLM"/>
    </source>
</evidence>
<dbReference type="AlphaFoldDB" id="A0AAP8MDA6"/>
<dbReference type="SUPFAM" id="SSF52540">
    <property type="entry name" value="P-loop containing nucleoside triphosphate hydrolases"/>
    <property type="match status" value="1"/>
</dbReference>
<evidence type="ECO:0000313" key="2">
    <source>
        <dbReference type="Proteomes" id="UP000235162"/>
    </source>
</evidence>